<dbReference type="NCBIfam" id="NF047356">
    <property type="entry name" value="RNA_bind_RnpM"/>
    <property type="match status" value="1"/>
</dbReference>
<sequence>MSSKKKTPLRKCVITQEMKPKKELIRVVRSPEGDVFIDPTSKKSGRGAYISNDREVIKQARDTNRLQKHLNAEVPEAIYDELIKIYERSLL</sequence>
<reference evidence="3" key="1">
    <citation type="submission" date="2016-10" db="EMBL/GenBank/DDBJ databases">
        <authorList>
            <person name="de Groot N.N."/>
        </authorList>
    </citation>
    <scope>NUCLEOTIDE SEQUENCE [LARGE SCALE GENOMIC DNA]</scope>
    <source>
        <strain evidence="3">10nlg</strain>
    </source>
</reference>
<name>A0A1H9Q8D2_9BACI</name>
<evidence type="ECO:0000313" key="2">
    <source>
        <dbReference type="EMBL" id="SER56751.1"/>
    </source>
</evidence>
<comment type="caution">
    <text evidence="2">The sequence shown here is derived from an EMBL/GenBank/DDBJ whole genome shotgun (WGS) entry which is preliminary data.</text>
</comment>
<dbReference type="CDD" id="cd00279">
    <property type="entry name" value="YlxR"/>
    <property type="match status" value="1"/>
</dbReference>
<evidence type="ECO:0000313" key="3">
    <source>
        <dbReference type="Proteomes" id="UP000199318"/>
    </source>
</evidence>
<gene>
    <name evidence="2" type="ORF">SAMN05444126_102171</name>
</gene>
<dbReference type="OrthoDB" id="9813251at2"/>
<dbReference type="InterPro" id="IPR007393">
    <property type="entry name" value="YlxR_dom"/>
</dbReference>
<organism evidence="2 3">
    <name type="scientific">Salisediminibacterium halotolerans</name>
    <dbReference type="NCBI Taxonomy" id="517425"/>
    <lineage>
        <taxon>Bacteria</taxon>
        <taxon>Bacillati</taxon>
        <taxon>Bacillota</taxon>
        <taxon>Bacilli</taxon>
        <taxon>Bacillales</taxon>
        <taxon>Bacillaceae</taxon>
        <taxon>Salisediminibacterium</taxon>
    </lineage>
</organism>
<dbReference type="Gene3D" id="3.30.1230.10">
    <property type="entry name" value="YlxR-like"/>
    <property type="match status" value="1"/>
</dbReference>
<proteinExistence type="predicted"/>
<dbReference type="STRING" id="1464123.SAMN05444126_102171"/>
<dbReference type="PANTHER" id="PTHR34215">
    <property type="entry name" value="BLL0784 PROTEIN"/>
    <property type="match status" value="1"/>
</dbReference>
<dbReference type="AlphaFoldDB" id="A0A1H9Q8D2"/>
<dbReference type="InterPro" id="IPR035931">
    <property type="entry name" value="YlxR-like_sf"/>
</dbReference>
<dbReference type="Pfam" id="PF04296">
    <property type="entry name" value="YlxR"/>
    <property type="match status" value="1"/>
</dbReference>
<dbReference type="PANTHER" id="PTHR34215:SF1">
    <property type="entry name" value="YLXR DOMAIN-CONTAINING PROTEIN"/>
    <property type="match status" value="1"/>
</dbReference>
<dbReference type="SUPFAM" id="SSF64376">
    <property type="entry name" value="YlxR-like"/>
    <property type="match status" value="1"/>
</dbReference>
<feature type="domain" description="YlxR" evidence="1">
    <location>
        <begin position="10"/>
        <end position="83"/>
    </location>
</feature>
<evidence type="ECO:0000259" key="1">
    <source>
        <dbReference type="Pfam" id="PF04296"/>
    </source>
</evidence>
<dbReference type="RefSeq" id="WP_093071839.1">
    <property type="nucleotide sequence ID" value="NZ_FOGV01000002.1"/>
</dbReference>
<dbReference type="Proteomes" id="UP000199318">
    <property type="component" value="Unassembled WGS sequence"/>
</dbReference>
<keyword evidence="3" id="KW-1185">Reference proteome</keyword>
<dbReference type="EMBL" id="FOGV01000002">
    <property type="protein sequence ID" value="SER56751.1"/>
    <property type="molecule type" value="Genomic_DNA"/>
</dbReference>
<protein>
    <recommendedName>
        <fullName evidence="1">YlxR domain-containing protein</fullName>
    </recommendedName>
</protein>
<dbReference type="InterPro" id="IPR037465">
    <property type="entry name" value="YlxR"/>
</dbReference>
<accession>A0A1H9Q8D2</accession>